<dbReference type="Gene3D" id="1.10.287.110">
    <property type="entry name" value="DnaJ domain"/>
    <property type="match status" value="1"/>
</dbReference>
<dbReference type="InterPro" id="IPR058871">
    <property type="entry name" value="Zuotin_N"/>
</dbReference>
<dbReference type="Proteomes" id="UP000095023">
    <property type="component" value="Unassembled WGS sequence"/>
</dbReference>
<evidence type="ECO:0000256" key="1">
    <source>
        <dbReference type="ARBA" id="ARBA00004496"/>
    </source>
</evidence>
<reference evidence="7" key="1">
    <citation type="submission" date="2016-02" db="EMBL/GenBank/DDBJ databases">
        <title>Comparative genomics of biotechnologically important yeasts.</title>
        <authorList>
            <consortium name="DOE Joint Genome Institute"/>
            <person name="Riley R."/>
            <person name="Haridas S."/>
            <person name="Wolfe K.H."/>
            <person name="Lopes M.R."/>
            <person name="Hittinger C.T."/>
            <person name="Goker M."/>
            <person name="Salamov A."/>
            <person name="Wisecaver J."/>
            <person name="Long T.M."/>
            <person name="Aerts A.L."/>
            <person name="Barry K."/>
            <person name="Choi C."/>
            <person name="Clum A."/>
            <person name="Coughlan A.Y."/>
            <person name="Deshpande S."/>
            <person name="Douglass A.P."/>
            <person name="Hanson S.J."/>
            <person name="Klenk H.-P."/>
            <person name="Labutti K."/>
            <person name="Lapidus A."/>
            <person name="Lindquist E."/>
            <person name="Lipzen A."/>
            <person name="Meier-Kolthoff J.P."/>
            <person name="Ohm R.A."/>
            <person name="Otillar R.P."/>
            <person name="Pangilinan J."/>
            <person name="Peng Y."/>
            <person name="Rokas A."/>
            <person name="Rosa C.A."/>
            <person name="Scheuner C."/>
            <person name="Sibirny A.A."/>
            <person name="Slot J.C."/>
            <person name="Stielow J.B."/>
            <person name="Sun H."/>
            <person name="Kurtzman C.P."/>
            <person name="Blackwell M."/>
            <person name="Jeffries T.W."/>
            <person name="Grigoriev I.V."/>
        </authorList>
    </citation>
    <scope>NUCLEOTIDE SEQUENCE [LARGE SCALE GENOMIC DNA]</scope>
    <source>
        <strain evidence="7">NRRL Y-17796</strain>
    </source>
</reference>
<dbReference type="InterPro" id="IPR001623">
    <property type="entry name" value="DnaJ_domain"/>
</dbReference>
<sequence length="426" mass="48929">MATAELLVQLTHAAGQTNKVHGSPSPFVNRKIECAGPFFLSHARRILRGRTWSEDEKIEQAANFVATEETEEDDLGDEPEDPQILQHDPKEWKELDLYAALGLSKLRYKATEDQIRRAHRRKVLKHHPDKKAAQGAIDDDRFFKCLQKAFEVLMDPVKRKQFDSVDEGADVPPPENYNSKKLTDEEFIEGWGKFFEAEARFSKIQPVPMLGDMNSSKEEVEAFYKFWFNFDSWRSFEYLDEDVPDDSDNRDNKRHIEKKNKAARAKAKTEDVARLRSMVDAAFSKDPRMKKFRLEEKKEKERLKWEREAESRKAAEEAKKAAEEEAKRKEEEERKAKEQRESQKKNKEAAKNARKKSKRTIKAAAKDADFEVEVESLIEAMDDVQLSDSASKLSDAGDKKAAFVEIARGLVADGKIDASSFPKLLA</sequence>
<dbReference type="CDD" id="cd06257">
    <property type="entry name" value="DnaJ"/>
    <property type="match status" value="1"/>
</dbReference>
<feature type="region of interest" description="Disordered" evidence="4">
    <location>
        <begin position="244"/>
        <end position="271"/>
    </location>
</feature>
<dbReference type="SMART" id="SM00271">
    <property type="entry name" value="DnaJ"/>
    <property type="match status" value="1"/>
</dbReference>
<feature type="compositionally biased region" description="Basic residues" evidence="4">
    <location>
        <begin position="252"/>
        <end position="266"/>
    </location>
</feature>
<evidence type="ECO:0000313" key="7">
    <source>
        <dbReference type="Proteomes" id="UP000095023"/>
    </source>
</evidence>
<evidence type="ECO:0000313" key="6">
    <source>
        <dbReference type="EMBL" id="ODV92188.1"/>
    </source>
</evidence>
<dbReference type="CDD" id="cd23953">
    <property type="entry name" value="zuotin_NTD"/>
    <property type="match status" value="1"/>
</dbReference>
<dbReference type="EMBL" id="KV453841">
    <property type="protein sequence ID" value="ODV92188.1"/>
    <property type="molecule type" value="Genomic_DNA"/>
</dbReference>
<dbReference type="InterPro" id="IPR032003">
    <property type="entry name" value="RAC_head"/>
</dbReference>
<dbReference type="GO" id="GO:0006364">
    <property type="term" value="P:rRNA processing"/>
    <property type="evidence" value="ECO:0007669"/>
    <property type="project" value="EnsemblFungi"/>
</dbReference>
<dbReference type="PROSITE" id="PS50076">
    <property type="entry name" value="DNAJ_2"/>
    <property type="match status" value="1"/>
</dbReference>
<dbReference type="InterPro" id="IPR018253">
    <property type="entry name" value="DnaJ_domain_CS"/>
</dbReference>
<dbReference type="InterPro" id="IPR042569">
    <property type="entry name" value="RAC_head_sf"/>
</dbReference>
<gene>
    <name evidence="6" type="ORF">CANCADRAFT_776</name>
</gene>
<keyword evidence="7" id="KW-1185">Reference proteome</keyword>
<feature type="compositionally biased region" description="Basic and acidic residues" evidence="4">
    <location>
        <begin position="299"/>
        <end position="351"/>
    </location>
</feature>
<evidence type="ECO:0000256" key="2">
    <source>
        <dbReference type="ARBA" id="ARBA00022490"/>
    </source>
</evidence>
<dbReference type="GO" id="GO:0101031">
    <property type="term" value="C:protein folding chaperone complex"/>
    <property type="evidence" value="ECO:0007669"/>
    <property type="project" value="EnsemblFungi"/>
</dbReference>
<evidence type="ECO:0000256" key="4">
    <source>
        <dbReference type="SAM" id="MobiDB-lite"/>
    </source>
</evidence>
<dbReference type="OrthoDB" id="1690618at2759"/>
<organism evidence="6 7">
    <name type="scientific">Tortispora caseinolytica NRRL Y-17796</name>
    <dbReference type="NCBI Taxonomy" id="767744"/>
    <lineage>
        <taxon>Eukaryota</taxon>
        <taxon>Fungi</taxon>
        <taxon>Dikarya</taxon>
        <taxon>Ascomycota</taxon>
        <taxon>Saccharomycotina</taxon>
        <taxon>Trigonopsidomycetes</taxon>
        <taxon>Trigonopsidales</taxon>
        <taxon>Trigonopsidaceae</taxon>
        <taxon>Tortispora</taxon>
    </lineage>
</organism>
<dbReference type="SUPFAM" id="SSF46565">
    <property type="entry name" value="Chaperone J-domain"/>
    <property type="match status" value="1"/>
</dbReference>
<dbReference type="InterPro" id="IPR044634">
    <property type="entry name" value="Zuotin/DnaJC2"/>
</dbReference>
<keyword evidence="2" id="KW-0963">Cytoplasm</keyword>
<dbReference type="GO" id="GO:0035556">
    <property type="term" value="P:intracellular signal transduction"/>
    <property type="evidence" value="ECO:0007669"/>
    <property type="project" value="EnsemblFungi"/>
</dbReference>
<evidence type="ECO:0000256" key="3">
    <source>
        <dbReference type="ARBA" id="ARBA00023186"/>
    </source>
</evidence>
<dbReference type="InterPro" id="IPR036869">
    <property type="entry name" value="J_dom_sf"/>
</dbReference>
<dbReference type="GO" id="GO:0003713">
    <property type="term" value="F:transcription coactivator activity"/>
    <property type="evidence" value="ECO:0007669"/>
    <property type="project" value="EnsemblFungi"/>
</dbReference>
<dbReference type="Gene3D" id="1.10.8.840">
    <property type="entry name" value="Ribosome-associated complex head domain"/>
    <property type="match status" value="1"/>
</dbReference>
<dbReference type="GO" id="GO:0005829">
    <property type="term" value="C:cytosol"/>
    <property type="evidence" value="ECO:0007669"/>
    <property type="project" value="EnsemblFungi"/>
</dbReference>
<feature type="region of interest" description="Disordered" evidence="4">
    <location>
        <begin position="299"/>
        <end position="364"/>
    </location>
</feature>
<keyword evidence="3" id="KW-0143">Chaperone</keyword>
<dbReference type="GO" id="GO:0005730">
    <property type="term" value="C:nucleolus"/>
    <property type="evidence" value="ECO:0007669"/>
    <property type="project" value="EnsemblFungi"/>
</dbReference>
<dbReference type="PANTHER" id="PTHR43999">
    <property type="entry name" value="DNAJ HOMOLOG SUBFAMILY C MEMBER 2"/>
    <property type="match status" value="1"/>
</dbReference>
<dbReference type="Pfam" id="PF26185">
    <property type="entry name" value="Zuotin_N"/>
    <property type="match status" value="1"/>
</dbReference>
<feature type="domain" description="J" evidence="5">
    <location>
        <begin position="96"/>
        <end position="166"/>
    </location>
</feature>
<dbReference type="Pfam" id="PF16717">
    <property type="entry name" value="RAC_head"/>
    <property type="match status" value="1"/>
</dbReference>
<dbReference type="Pfam" id="PF00226">
    <property type="entry name" value="DnaJ"/>
    <property type="match status" value="1"/>
</dbReference>
<dbReference type="GO" id="GO:0030544">
    <property type="term" value="F:Hsp70 protein binding"/>
    <property type="evidence" value="ECO:0007669"/>
    <property type="project" value="InterPro"/>
</dbReference>
<evidence type="ECO:0000259" key="5">
    <source>
        <dbReference type="PROSITE" id="PS50076"/>
    </source>
</evidence>
<comment type="subcellular location">
    <subcellularLocation>
        <location evidence="1">Cytoplasm</location>
    </subcellularLocation>
</comment>
<dbReference type="GO" id="GO:0005840">
    <property type="term" value="C:ribosome"/>
    <property type="evidence" value="ECO:0007669"/>
    <property type="project" value="EnsemblFungi"/>
</dbReference>
<dbReference type="PROSITE" id="PS00636">
    <property type="entry name" value="DNAJ_1"/>
    <property type="match status" value="1"/>
</dbReference>
<name>A0A1E4TKL1_9ASCO</name>
<dbReference type="Pfam" id="PF21884">
    <property type="entry name" value="ZUO1-like_ZHD"/>
    <property type="match status" value="1"/>
</dbReference>
<dbReference type="AlphaFoldDB" id="A0A1E4TKL1"/>
<dbReference type="GO" id="GO:0051083">
    <property type="term" value="P:'de novo' cotranslational protein folding"/>
    <property type="evidence" value="ECO:0007669"/>
    <property type="project" value="EnsemblFungi"/>
</dbReference>
<dbReference type="PANTHER" id="PTHR43999:SF1">
    <property type="entry name" value="DNAJ HOMOLOG SUBFAMILY C MEMBER 2"/>
    <property type="match status" value="1"/>
</dbReference>
<dbReference type="GO" id="GO:0006452">
    <property type="term" value="P:translational frameshifting"/>
    <property type="evidence" value="ECO:0007669"/>
    <property type="project" value="EnsemblFungi"/>
</dbReference>
<dbReference type="GO" id="GO:0006450">
    <property type="term" value="P:regulation of translational fidelity"/>
    <property type="evidence" value="ECO:0007669"/>
    <property type="project" value="EnsemblFungi"/>
</dbReference>
<dbReference type="PRINTS" id="PR00625">
    <property type="entry name" value="JDOMAIN"/>
</dbReference>
<dbReference type="GO" id="GO:0000054">
    <property type="term" value="P:ribosomal subunit export from nucleus"/>
    <property type="evidence" value="ECO:0007669"/>
    <property type="project" value="EnsemblFungi"/>
</dbReference>
<feature type="compositionally biased region" description="Basic residues" evidence="4">
    <location>
        <begin position="352"/>
        <end position="361"/>
    </location>
</feature>
<accession>A0A1E4TKL1</accession>
<proteinExistence type="predicted"/>
<dbReference type="InterPro" id="IPR054076">
    <property type="entry name" value="ZUO1-like_ZHD"/>
</dbReference>
<dbReference type="GO" id="GO:0043022">
    <property type="term" value="F:ribosome binding"/>
    <property type="evidence" value="ECO:0007669"/>
    <property type="project" value="EnsemblFungi"/>
</dbReference>
<protein>
    <recommendedName>
        <fullName evidence="5">J domain-containing protein</fullName>
    </recommendedName>
</protein>